<organism evidence="1">
    <name type="scientific">Myoviridae sp. ctu2j3</name>
    <dbReference type="NCBI Taxonomy" id="2825197"/>
    <lineage>
        <taxon>Viruses</taxon>
        <taxon>Duplodnaviria</taxon>
        <taxon>Heunggongvirae</taxon>
        <taxon>Uroviricota</taxon>
        <taxon>Caudoviricetes</taxon>
    </lineage>
</organism>
<protein>
    <submittedName>
        <fullName evidence="1">Baseplate wedge protein</fullName>
    </submittedName>
</protein>
<dbReference type="EMBL" id="BK016090">
    <property type="protein sequence ID" value="DAF94265.1"/>
    <property type="molecule type" value="Genomic_DNA"/>
</dbReference>
<dbReference type="EMBL" id="BK016090">
    <property type="protein sequence ID" value="DAF94146.1"/>
    <property type="molecule type" value="Genomic_DNA"/>
</dbReference>
<evidence type="ECO:0000313" key="1">
    <source>
        <dbReference type="EMBL" id="DAF94146.1"/>
    </source>
</evidence>
<sequence length="118" mass="13275">MPMEGYSGDLNWSRFTPVDNTGSNYNMFKSGFKNVRFNVPNQSRYQLSMLDMANLPGLAYKFYGDTSLWRALMAYNGITDPLSEICPGMTINVPTKSAIQGYVSAQVKSQQQQQPIMI</sequence>
<name>A0A8S5UIB3_9CAUD</name>
<reference evidence="1" key="1">
    <citation type="journal article" date="2021" name="Proc. Natl. Acad. Sci. U.S.A.">
        <title>A Catalog of Tens of Thousands of Viruses from Human Metagenomes Reveals Hidden Associations with Chronic Diseases.</title>
        <authorList>
            <person name="Tisza M.J."/>
            <person name="Buck C.B."/>
        </authorList>
    </citation>
    <scope>NUCLEOTIDE SEQUENCE</scope>
    <source>
        <strain evidence="1">Ctu2j3</strain>
    </source>
</reference>
<proteinExistence type="predicted"/>
<accession>A0A8S5UIB3</accession>